<reference evidence="1 2" key="1">
    <citation type="submission" date="2020-01" db="EMBL/GenBank/DDBJ databases">
        <authorList>
            <person name="Kim M.K."/>
        </authorList>
    </citation>
    <scope>NUCLEOTIDE SEQUENCE [LARGE SCALE GENOMIC DNA]</scope>
    <source>
        <strain evidence="1 2">172606-1</strain>
    </source>
</reference>
<proteinExistence type="predicted"/>
<accession>A0A6C0GT05</accession>
<keyword evidence="2" id="KW-1185">Reference proteome</keyword>
<sequence length="82" mass="9612">MSELLKKFDVSEFVLISDIEGAEIDYIMNDVQAFKNCRQLIVELHATEYQGKKYTINDLKKLIVDRLGFTYTDHLDDVYIFS</sequence>
<dbReference type="AlphaFoldDB" id="A0A6C0GT05"/>
<evidence type="ECO:0000313" key="1">
    <source>
        <dbReference type="EMBL" id="QHT71156.1"/>
    </source>
</evidence>
<dbReference type="KEGG" id="rhoz:GXP67_33140"/>
<dbReference type="EMBL" id="CP048222">
    <property type="protein sequence ID" value="QHT71156.1"/>
    <property type="molecule type" value="Genomic_DNA"/>
</dbReference>
<protein>
    <recommendedName>
        <fullName evidence="3">FkbM family methyltransferase</fullName>
    </recommendedName>
</protein>
<organism evidence="1 2">
    <name type="scientific">Rhodocytophaga rosea</name>
    <dbReference type="NCBI Taxonomy" id="2704465"/>
    <lineage>
        <taxon>Bacteria</taxon>
        <taxon>Pseudomonadati</taxon>
        <taxon>Bacteroidota</taxon>
        <taxon>Cytophagia</taxon>
        <taxon>Cytophagales</taxon>
        <taxon>Rhodocytophagaceae</taxon>
        <taxon>Rhodocytophaga</taxon>
    </lineage>
</organism>
<dbReference type="Proteomes" id="UP000480178">
    <property type="component" value="Chromosome"/>
</dbReference>
<evidence type="ECO:0008006" key="3">
    <source>
        <dbReference type="Google" id="ProtNLM"/>
    </source>
</evidence>
<evidence type="ECO:0000313" key="2">
    <source>
        <dbReference type="Proteomes" id="UP000480178"/>
    </source>
</evidence>
<name>A0A6C0GT05_9BACT</name>
<gene>
    <name evidence="1" type="ORF">GXP67_33140</name>
</gene>